<feature type="transmembrane region" description="Helical" evidence="8">
    <location>
        <begin position="249"/>
        <end position="270"/>
    </location>
</feature>
<feature type="transmembrane region" description="Helical" evidence="8">
    <location>
        <begin position="221"/>
        <end position="243"/>
    </location>
</feature>
<dbReference type="InterPro" id="IPR004776">
    <property type="entry name" value="Mem_transp_PIN-like"/>
</dbReference>
<dbReference type="Gene3D" id="1.20.1530.20">
    <property type="match status" value="1"/>
</dbReference>
<feature type="transmembrane region" description="Helical" evidence="8">
    <location>
        <begin position="68"/>
        <end position="89"/>
    </location>
</feature>
<reference evidence="9 10" key="1">
    <citation type="journal article" date="2019" name="Int. J. Syst. Evol. Microbiol.">
        <title>The Global Catalogue of Microorganisms (GCM) 10K type strain sequencing project: providing services to taxonomists for standard genome sequencing and annotation.</title>
        <authorList>
            <consortium name="The Broad Institute Genomics Platform"/>
            <consortium name="The Broad Institute Genome Sequencing Center for Infectious Disease"/>
            <person name="Wu L."/>
            <person name="Ma J."/>
        </authorList>
    </citation>
    <scope>NUCLEOTIDE SEQUENCE [LARGE SCALE GENOMIC DNA]</scope>
    <source>
        <strain evidence="9 10">JCM 1407</strain>
    </source>
</reference>
<keyword evidence="6 8" id="KW-1133">Transmembrane helix</keyword>
<keyword evidence="10" id="KW-1185">Reference proteome</keyword>
<dbReference type="InterPro" id="IPR038770">
    <property type="entry name" value="Na+/solute_symporter_sf"/>
</dbReference>
<gene>
    <name evidence="9" type="ORF">GCM10008906_32910</name>
</gene>
<dbReference type="PANTHER" id="PTHR36838:SF1">
    <property type="entry name" value="SLR1864 PROTEIN"/>
    <property type="match status" value="1"/>
</dbReference>
<sequence>MGSSNIVNQVLVLFFIMIVGVITRKTNILNKETNKRLSDLLVKVTLPCLIFSSFNYKFDPKILNNIKLMIFYSLIIHIVLIILSKILYFKYEGKVKSVLRYGTIFSNNGFMGYPIIEALYGKIGIFYASIFGIPYNIFMFSVGTMIYTGKRDVKTLKKAIIQPGVIATILGIIVFVFSIKIPSSLNMALSSVGSMTTPLSMIIVGSMLAEIDIKSVFSDFSTYYCSFVRLIIAPFLVYLLLKVVHADGLLLKICVVLEAMPVAVLCSVLAEQHDSNPILASKCVFITTVISIFTIPLIVSII</sequence>
<evidence type="ECO:0000256" key="1">
    <source>
        <dbReference type="ARBA" id="ARBA00004651"/>
    </source>
</evidence>
<evidence type="ECO:0000256" key="4">
    <source>
        <dbReference type="ARBA" id="ARBA00022475"/>
    </source>
</evidence>
<evidence type="ECO:0000256" key="2">
    <source>
        <dbReference type="ARBA" id="ARBA00010145"/>
    </source>
</evidence>
<feature type="transmembrane region" description="Helical" evidence="8">
    <location>
        <begin position="159"/>
        <end position="181"/>
    </location>
</feature>
<accession>A0ABN1JSU5</accession>
<keyword evidence="7 8" id="KW-0472">Membrane</keyword>
<organism evidence="9 10">
    <name type="scientific">Clostridium oceanicum</name>
    <dbReference type="NCBI Taxonomy" id="1543"/>
    <lineage>
        <taxon>Bacteria</taxon>
        <taxon>Bacillati</taxon>
        <taxon>Bacillota</taxon>
        <taxon>Clostridia</taxon>
        <taxon>Eubacteriales</taxon>
        <taxon>Clostridiaceae</taxon>
        <taxon>Clostridium</taxon>
    </lineage>
</organism>
<comment type="similarity">
    <text evidence="2">Belongs to the auxin efflux carrier (TC 2.A.69) family.</text>
</comment>
<evidence type="ECO:0000256" key="6">
    <source>
        <dbReference type="ARBA" id="ARBA00022989"/>
    </source>
</evidence>
<dbReference type="Proteomes" id="UP001501510">
    <property type="component" value="Unassembled WGS sequence"/>
</dbReference>
<dbReference type="Pfam" id="PF03547">
    <property type="entry name" value="Mem_trans"/>
    <property type="match status" value="2"/>
</dbReference>
<evidence type="ECO:0000256" key="7">
    <source>
        <dbReference type="ARBA" id="ARBA00023136"/>
    </source>
</evidence>
<dbReference type="EMBL" id="BAAACG010000019">
    <property type="protein sequence ID" value="GAA0745937.1"/>
    <property type="molecule type" value="Genomic_DNA"/>
</dbReference>
<evidence type="ECO:0000313" key="10">
    <source>
        <dbReference type="Proteomes" id="UP001501510"/>
    </source>
</evidence>
<feature type="transmembrane region" description="Helical" evidence="8">
    <location>
        <begin position="126"/>
        <end position="147"/>
    </location>
</feature>
<feature type="transmembrane region" description="Helical" evidence="8">
    <location>
        <begin position="37"/>
        <end position="56"/>
    </location>
</feature>
<comment type="caution">
    <text evidence="9">The sequence shown here is derived from an EMBL/GenBank/DDBJ whole genome shotgun (WGS) entry which is preliminary data.</text>
</comment>
<feature type="transmembrane region" description="Helical" evidence="8">
    <location>
        <begin position="187"/>
        <end position="209"/>
    </location>
</feature>
<feature type="transmembrane region" description="Helical" evidence="8">
    <location>
        <begin position="101"/>
        <end position="120"/>
    </location>
</feature>
<feature type="transmembrane region" description="Helical" evidence="8">
    <location>
        <begin position="6"/>
        <end position="25"/>
    </location>
</feature>
<protein>
    <submittedName>
        <fullName evidence="9">AEC family transporter</fullName>
    </submittedName>
</protein>
<comment type="subcellular location">
    <subcellularLocation>
        <location evidence="1">Cell membrane</location>
        <topology evidence="1">Multi-pass membrane protein</topology>
    </subcellularLocation>
</comment>
<proteinExistence type="inferred from homology"/>
<keyword evidence="3" id="KW-0813">Transport</keyword>
<keyword evidence="4" id="KW-1003">Cell membrane</keyword>
<evidence type="ECO:0000256" key="3">
    <source>
        <dbReference type="ARBA" id="ARBA00022448"/>
    </source>
</evidence>
<evidence type="ECO:0000256" key="5">
    <source>
        <dbReference type="ARBA" id="ARBA00022692"/>
    </source>
</evidence>
<name>A0ABN1JSU5_9CLOT</name>
<feature type="transmembrane region" description="Helical" evidence="8">
    <location>
        <begin position="282"/>
        <end position="301"/>
    </location>
</feature>
<evidence type="ECO:0000313" key="9">
    <source>
        <dbReference type="EMBL" id="GAA0745937.1"/>
    </source>
</evidence>
<dbReference type="RefSeq" id="WP_343763390.1">
    <property type="nucleotide sequence ID" value="NZ_BAAACG010000019.1"/>
</dbReference>
<keyword evidence="5 8" id="KW-0812">Transmembrane</keyword>
<dbReference type="PANTHER" id="PTHR36838">
    <property type="entry name" value="AUXIN EFFLUX CARRIER FAMILY PROTEIN"/>
    <property type="match status" value="1"/>
</dbReference>
<evidence type="ECO:0000256" key="8">
    <source>
        <dbReference type="SAM" id="Phobius"/>
    </source>
</evidence>